<feature type="compositionally biased region" description="Acidic residues" evidence="1">
    <location>
        <begin position="57"/>
        <end position="66"/>
    </location>
</feature>
<dbReference type="AlphaFoldDB" id="A0A9D4ZFC1"/>
<sequence length="66" mass="7079">MRRQTYSSFPCAGQPGPLAHLCAHRRSNPVTVAEEGGRHWAQVGKGPKGFCQKPDTEQEGGDADTA</sequence>
<feature type="region of interest" description="Disordered" evidence="1">
    <location>
        <begin position="40"/>
        <end position="66"/>
    </location>
</feature>
<evidence type="ECO:0000256" key="1">
    <source>
        <dbReference type="SAM" id="MobiDB-lite"/>
    </source>
</evidence>
<dbReference type="EMBL" id="JABFUD020000013">
    <property type="protein sequence ID" value="KAI5071215.1"/>
    <property type="molecule type" value="Genomic_DNA"/>
</dbReference>
<name>A0A9D4ZFC1_ADICA</name>
<gene>
    <name evidence="2" type="ORF">GOP47_0013466</name>
</gene>
<accession>A0A9D4ZFC1</accession>
<dbReference type="Proteomes" id="UP000886520">
    <property type="component" value="Chromosome 13"/>
</dbReference>
<keyword evidence="3" id="KW-1185">Reference proteome</keyword>
<proteinExistence type="predicted"/>
<evidence type="ECO:0000313" key="3">
    <source>
        <dbReference type="Proteomes" id="UP000886520"/>
    </source>
</evidence>
<organism evidence="2 3">
    <name type="scientific">Adiantum capillus-veneris</name>
    <name type="common">Maidenhair fern</name>
    <dbReference type="NCBI Taxonomy" id="13818"/>
    <lineage>
        <taxon>Eukaryota</taxon>
        <taxon>Viridiplantae</taxon>
        <taxon>Streptophyta</taxon>
        <taxon>Embryophyta</taxon>
        <taxon>Tracheophyta</taxon>
        <taxon>Polypodiopsida</taxon>
        <taxon>Polypodiidae</taxon>
        <taxon>Polypodiales</taxon>
        <taxon>Pteridineae</taxon>
        <taxon>Pteridaceae</taxon>
        <taxon>Vittarioideae</taxon>
        <taxon>Adiantum</taxon>
    </lineage>
</organism>
<evidence type="ECO:0000313" key="2">
    <source>
        <dbReference type="EMBL" id="KAI5071215.1"/>
    </source>
</evidence>
<reference evidence="2" key="1">
    <citation type="submission" date="2021-01" db="EMBL/GenBank/DDBJ databases">
        <title>Adiantum capillus-veneris genome.</title>
        <authorList>
            <person name="Fang Y."/>
            <person name="Liao Q."/>
        </authorList>
    </citation>
    <scope>NUCLEOTIDE SEQUENCE</scope>
    <source>
        <strain evidence="2">H3</strain>
        <tissue evidence="2">Leaf</tissue>
    </source>
</reference>
<protein>
    <submittedName>
        <fullName evidence="2">Uncharacterized protein</fullName>
    </submittedName>
</protein>
<comment type="caution">
    <text evidence="2">The sequence shown here is derived from an EMBL/GenBank/DDBJ whole genome shotgun (WGS) entry which is preliminary data.</text>
</comment>